<evidence type="ECO:0000313" key="4">
    <source>
        <dbReference type="EMBL" id="MEY8040618.1"/>
    </source>
</evidence>
<dbReference type="Pfam" id="PF00440">
    <property type="entry name" value="TetR_N"/>
    <property type="match status" value="1"/>
</dbReference>
<dbReference type="InterPro" id="IPR001647">
    <property type="entry name" value="HTH_TetR"/>
</dbReference>
<evidence type="ECO:0000256" key="1">
    <source>
        <dbReference type="ARBA" id="ARBA00023125"/>
    </source>
</evidence>
<dbReference type="Gene3D" id="1.10.10.60">
    <property type="entry name" value="Homeodomain-like"/>
    <property type="match status" value="1"/>
</dbReference>
<dbReference type="Pfam" id="PF17932">
    <property type="entry name" value="TetR_C_24"/>
    <property type="match status" value="1"/>
</dbReference>
<keyword evidence="1 2" id="KW-0238">DNA-binding</keyword>
<accession>A0ABV4CHT7</accession>
<comment type="caution">
    <text evidence="4">The sequence shown here is derived from an EMBL/GenBank/DDBJ whole genome shotgun (WGS) entry which is preliminary data.</text>
</comment>
<feature type="DNA-binding region" description="H-T-H motif" evidence="2">
    <location>
        <begin position="37"/>
        <end position="56"/>
    </location>
</feature>
<evidence type="ECO:0000256" key="2">
    <source>
        <dbReference type="PROSITE-ProRule" id="PRU00335"/>
    </source>
</evidence>
<dbReference type="PRINTS" id="PR00455">
    <property type="entry name" value="HTHTETR"/>
</dbReference>
<dbReference type="InterPro" id="IPR036271">
    <property type="entry name" value="Tet_transcr_reg_TetR-rel_C_sf"/>
</dbReference>
<evidence type="ECO:0000259" key="3">
    <source>
        <dbReference type="PROSITE" id="PS50977"/>
    </source>
</evidence>
<proteinExistence type="predicted"/>
<keyword evidence="5" id="KW-1185">Reference proteome</keyword>
<organism evidence="4 5">
    <name type="scientific">Saccharopolyspora cebuensis</name>
    <dbReference type="NCBI Taxonomy" id="418759"/>
    <lineage>
        <taxon>Bacteria</taxon>
        <taxon>Bacillati</taxon>
        <taxon>Actinomycetota</taxon>
        <taxon>Actinomycetes</taxon>
        <taxon>Pseudonocardiales</taxon>
        <taxon>Pseudonocardiaceae</taxon>
        <taxon>Saccharopolyspora</taxon>
    </lineage>
</organism>
<dbReference type="InterPro" id="IPR050109">
    <property type="entry name" value="HTH-type_TetR-like_transc_reg"/>
</dbReference>
<dbReference type="PANTHER" id="PTHR30055:SF237">
    <property type="entry name" value="TRANSCRIPTIONAL REPRESSOR MCE3R"/>
    <property type="match status" value="1"/>
</dbReference>
<dbReference type="PANTHER" id="PTHR30055">
    <property type="entry name" value="HTH-TYPE TRANSCRIPTIONAL REGULATOR RUTR"/>
    <property type="match status" value="1"/>
</dbReference>
<feature type="domain" description="HTH tetR-type" evidence="3">
    <location>
        <begin position="14"/>
        <end position="74"/>
    </location>
</feature>
<reference evidence="4 5" key="1">
    <citation type="submission" date="2024-08" db="EMBL/GenBank/DDBJ databases">
        <title>Genome mining of Saccharopolyspora cebuensis PGLac3 from Nigerian medicinal plant.</title>
        <authorList>
            <person name="Ezeobiora C.E."/>
            <person name="Igbokwe N.H."/>
            <person name="Amin D.H."/>
            <person name="Mendie U.E."/>
        </authorList>
    </citation>
    <scope>NUCLEOTIDE SEQUENCE [LARGE SCALE GENOMIC DNA]</scope>
    <source>
        <strain evidence="4 5">PGLac3</strain>
    </source>
</reference>
<dbReference type="Proteomes" id="UP001564626">
    <property type="component" value="Unassembled WGS sequence"/>
</dbReference>
<protein>
    <submittedName>
        <fullName evidence="4">TetR/AcrR family transcriptional regulator</fullName>
    </submittedName>
</protein>
<name>A0ABV4CHT7_9PSEU</name>
<dbReference type="RefSeq" id="WP_345365333.1">
    <property type="nucleotide sequence ID" value="NZ_BAABII010000013.1"/>
</dbReference>
<dbReference type="EMBL" id="JBGEHV010000024">
    <property type="protein sequence ID" value="MEY8040618.1"/>
    <property type="molecule type" value="Genomic_DNA"/>
</dbReference>
<dbReference type="SUPFAM" id="SSF48498">
    <property type="entry name" value="Tetracyclin repressor-like, C-terminal domain"/>
    <property type="match status" value="1"/>
</dbReference>
<gene>
    <name evidence="4" type="ORF">AB8O55_14525</name>
</gene>
<dbReference type="InterPro" id="IPR009057">
    <property type="entry name" value="Homeodomain-like_sf"/>
</dbReference>
<dbReference type="Gene3D" id="1.10.357.10">
    <property type="entry name" value="Tetracycline Repressor, domain 2"/>
    <property type="match status" value="1"/>
</dbReference>
<sequence length="203" mass="21710">MRRRASGLIRDTGRGHEAAILRAALEAFAAKGFNGTSMREVAHSAGTSLSNLYNYFPSKGHLLAELLQRAGDEQLSRVRDAAAGGSATERLDAVVRAHIGFSTEHQLAALVALSEVRYLVGEQRTRVVRARDAVLATVARIVADGAASGEFGTPHPHDAARAIVAMCSSVATWYRPRGRLSRKALAEQHARYALALLEADALG</sequence>
<dbReference type="SUPFAM" id="SSF46689">
    <property type="entry name" value="Homeodomain-like"/>
    <property type="match status" value="1"/>
</dbReference>
<dbReference type="PROSITE" id="PS50977">
    <property type="entry name" value="HTH_TETR_2"/>
    <property type="match status" value="1"/>
</dbReference>
<dbReference type="InterPro" id="IPR041490">
    <property type="entry name" value="KstR2_TetR_C"/>
</dbReference>
<evidence type="ECO:0000313" key="5">
    <source>
        <dbReference type="Proteomes" id="UP001564626"/>
    </source>
</evidence>